<dbReference type="PANTHER" id="PTHR44942:SF4">
    <property type="entry name" value="METHYLTRANSFERASE TYPE 11 DOMAIN-CONTAINING PROTEIN"/>
    <property type="match status" value="1"/>
</dbReference>
<dbReference type="AlphaFoldDB" id="A0AAU8ILS9"/>
<dbReference type="Gene3D" id="3.40.50.150">
    <property type="entry name" value="Vaccinia Virus protein VP39"/>
    <property type="match status" value="1"/>
</dbReference>
<dbReference type="KEGG" id="stac:ABII15_05525"/>
<dbReference type="InterPro" id="IPR041698">
    <property type="entry name" value="Methyltransf_25"/>
</dbReference>
<dbReference type="EC" id="2.1.1.-" evidence="4"/>
<name>A0AAU8ILS9_9ACTN</name>
<evidence type="ECO:0000313" key="4">
    <source>
        <dbReference type="EMBL" id="XCJ69459.1"/>
    </source>
</evidence>
<organism evidence="4">
    <name type="scientific">Streptomyces tabacisoli</name>
    <dbReference type="NCBI Taxonomy" id="3156398"/>
    <lineage>
        <taxon>Bacteria</taxon>
        <taxon>Bacillati</taxon>
        <taxon>Actinomycetota</taxon>
        <taxon>Actinomycetes</taxon>
        <taxon>Kitasatosporales</taxon>
        <taxon>Streptomycetaceae</taxon>
        <taxon>Streptomyces</taxon>
    </lineage>
</organism>
<dbReference type="GO" id="GO:0032259">
    <property type="term" value="P:methylation"/>
    <property type="evidence" value="ECO:0007669"/>
    <property type="project" value="UniProtKB-KW"/>
</dbReference>
<feature type="domain" description="Methyltransferase" evidence="3">
    <location>
        <begin position="47"/>
        <end position="137"/>
    </location>
</feature>
<dbReference type="Pfam" id="PF13649">
    <property type="entry name" value="Methyltransf_25"/>
    <property type="match status" value="1"/>
</dbReference>
<dbReference type="EMBL" id="CP159534">
    <property type="protein sequence ID" value="XCJ69459.1"/>
    <property type="molecule type" value="Genomic_DNA"/>
</dbReference>
<keyword evidence="1 4" id="KW-0489">Methyltransferase</keyword>
<dbReference type="SUPFAM" id="SSF53335">
    <property type="entry name" value="S-adenosyl-L-methionine-dependent methyltransferases"/>
    <property type="match status" value="1"/>
</dbReference>
<dbReference type="InterPro" id="IPR029063">
    <property type="entry name" value="SAM-dependent_MTases_sf"/>
</dbReference>
<dbReference type="CDD" id="cd02440">
    <property type="entry name" value="AdoMet_MTases"/>
    <property type="match status" value="1"/>
</dbReference>
<keyword evidence="2 4" id="KW-0808">Transferase</keyword>
<accession>A0AAU8ILS9</accession>
<evidence type="ECO:0000259" key="3">
    <source>
        <dbReference type="Pfam" id="PF13649"/>
    </source>
</evidence>
<evidence type="ECO:0000256" key="2">
    <source>
        <dbReference type="ARBA" id="ARBA00022679"/>
    </source>
</evidence>
<dbReference type="RefSeq" id="WP_353941146.1">
    <property type="nucleotide sequence ID" value="NZ_CP159534.1"/>
</dbReference>
<sequence>MTDTERERLRRTFTEAAETYDRARPGHPPQVFDDLTALAGAGPGCRILEIGCGTGLATLPLAERGCRIVAVELGTELAAVARRNLAGHPGVTVEVAAFEDWPLPPEPFDLVLAATSFHWIDPAVRVARSAAALRPGGLLATLSTHHVAGGTEQFFVDVQDCYERFDPATPPGLRLTAADDIPYDSQEAAGRTIAQGNAALPGADRFEPPVFRRYERDLTFTTRQYLDLLRTFSGTRALDATARAGLLDCVGGLIDRAYGGTVTKRYMTELRLARRRA</sequence>
<evidence type="ECO:0000256" key="1">
    <source>
        <dbReference type="ARBA" id="ARBA00022603"/>
    </source>
</evidence>
<protein>
    <submittedName>
        <fullName evidence="4">Class I SAM-dependent methyltransferase</fullName>
        <ecNumber evidence="4">2.1.1.-</ecNumber>
    </submittedName>
</protein>
<proteinExistence type="predicted"/>
<gene>
    <name evidence="4" type="ORF">ABII15_05525</name>
</gene>
<reference evidence="4" key="1">
    <citation type="submission" date="2024-06" db="EMBL/GenBank/DDBJ databases">
        <title>Streptomyces sp. strain HUAS MG91 genome sequences.</title>
        <authorList>
            <person name="Mo P."/>
        </authorList>
    </citation>
    <scope>NUCLEOTIDE SEQUENCE</scope>
    <source>
        <strain evidence="4">HUAS MG91</strain>
    </source>
</reference>
<dbReference type="InterPro" id="IPR051052">
    <property type="entry name" value="Diverse_substrate_MTase"/>
</dbReference>
<dbReference type="GO" id="GO:0008168">
    <property type="term" value="F:methyltransferase activity"/>
    <property type="evidence" value="ECO:0007669"/>
    <property type="project" value="UniProtKB-KW"/>
</dbReference>
<dbReference type="PANTHER" id="PTHR44942">
    <property type="entry name" value="METHYLTRANSF_11 DOMAIN-CONTAINING PROTEIN"/>
    <property type="match status" value="1"/>
</dbReference>